<dbReference type="PANTHER" id="PTHR21310">
    <property type="entry name" value="AMINOGLYCOSIDE PHOSPHOTRANSFERASE-RELATED-RELATED"/>
    <property type="match status" value="1"/>
</dbReference>
<dbReference type="InterPro" id="IPR011009">
    <property type="entry name" value="Kinase-like_dom_sf"/>
</dbReference>
<gene>
    <name evidence="2" type="ORF">E4U57_005649</name>
</gene>
<dbReference type="Gene3D" id="3.90.1200.10">
    <property type="match status" value="1"/>
</dbReference>
<dbReference type="InterPro" id="IPR002575">
    <property type="entry name" value="Aminoglycoside_PTrfase"/>
</dbReference>
<dbReference type="PANTHER" id="PTHR21310:SF39">
    <property type="entry name" value="AMINOGLYCOSIDE PHOSPHOTRANSFERASE DOMAIN-CONTAINING PROTEIN"/>
    <property type="match status" value="1"/>
</dbReference>
<proteinExistence type="predicted"/>
<dbReference type="EMBL" id="SRPR01000045">
    <property type="protein sequence ID" value="KAG5964027.1"/>
    <property type="molecule type" value="Genomic_DNA"/>
</dbReference>
<feature type="domain" description="Aminoglycoside phosphotransferase" evidence="1">
    <location>
        <begin position="48"/>
        <end position="245"/>
    </location>
</feature>
<evidence type="ECO:0000259" key="1">
    <source>
        <dbReference type="Pfam" id="PF01636"/>
    </source>
</evidence>
<sequence>MESTFDDEKLFSYTDSYLYNHITSIPTPPLAGRAVPLSEKYFAKGYALREDLEDAVSAMKFASQLGIQVPHVHRINRGDGFYCIMDRVPGTTLEIAWHGLGWIASLRIAFELRRIVHRLRSAVSTSAGTLPRGRCTSFFLDDKYGLPARANFQCVNAFLNFWVNFAAFRRELSKTPAEHAICPRPVFSYDRPFVFTHHDLAPRNIMLDKEGQIRIIDWDDAGFYPEFFEYAAMHNFPPADWTRFALWRWKLCAWIAGGLYSKERSWLAIIQSRFTRFRAFRRFNMMAGGYAAVANRPARDINSDPNEQSQEMKDKLTSQRLQAFIQQLGTREHEILSADGWDQGFIIQYHASAEP</sequence>
<reference evidence="2 3" key="1">
    <citation type="journal article" date="2020" name="bioRxiv">
        <title>Whole genome comparisons of ergot fungi reveals the divergence and evolution of species within the genus Claviceps are the result of varying mechanisms driving genome evolution and host range expansion.</title>
        <authorList>
            <person name="Wyka S.A."/>
            <person name="Mondo S.J."/>
            <person name="Liu M."/>
            <person name="Dettman J."/>
            <person name="Nalam V."/>
            <person name="Broders K.D."/>
        </authorList>
    </citation>
    <scope>NUCLEOTIDE SEQUENCE [LARGE SCALE GENOMIC DNA]</scope>
    <source>
        <strain evidence="2 3">LM583</strain>
    </source>
</reference>
<name>A0ABQ7PHP9_9HYPO</name>
<dbReference type="Pfam" id="PF01636">
    <property type="entry name" value="APH"/>
    <property type="match status" value="1"/>
</dbReference>
<evidence type="ECO:0000313" key="3">
    <source>
        <dbReference type="Proteomes" id="UP000742024"/>
    </source>
</evidence>
<dbReference type="SUPFAM" id="SSF56112">
    <property type="entry name" value="Protein kinase-like (PK-like)"/>
    <property type="match status" value="1"/>
</dbReference>
<keyword evidence="3" id="KW-1185">Reference proteome</keyword>
<organism evidence="2 3">
    <name type="scientific">Claviceps arundinis</name>
    <dbReference type="NCBI Taxonomy" id="1623583"/>
    <lineage>
        <taxon>Eukaryota</taxon>
        <taxon>Fungi</taxon>
        <taxon>Dikarya</taxon>
        <taxon>Ascomycota</taxon>
        <taxon>Pezizomycotina</taxon>
        <taxon>Sordariomycetes</taxon>
        <taxon>Hypocreomycetidae</taxon>
        <taxon>Hypocreales</taxon>
        <taxon>Clavicipitaceae</taxon>
        <taxon>Claviceps</taxon>
    </lineage>
</organism>
<dbReference type="InterPro" id="IPR051678">
    <property type="entry name" value="AGP_Transferase"/>
</dbReference>
<protein>
    <recommendedName>
        <fullName evidence="1">Aminoglycoside phosphotransferase domain-containing protein</fullName>
    </recommendedName>
</protein>
<evidence type="ECO:0000313" key="2">
    <source>
        <dbReference type="EMBL" id="KAG5964027.1"/>
    </source>
</evidence>
<comment type="caution">
    <text evidence="2">The sequence shown here is derived from an EMBL/GenBank/DDBJ whole genome shotgun (WGS) entry which is preliminary data.</text>
</comment>
<dbReference type="Proteomes" id="UP000742024">
    <property type="component" value="Unassembled WGS sequence"/>
</dbReference>
<accession>A0ABQ7PHP9</accession>